<evidence type="ECO:0000313" key="11">
    <source>
        <dbReference type="Proteomes" id="UP001524944"/>
    </source>
</evidence>
<gene>
    <name evidence="10" type="primary">tenA</name>
    <name evidence="10" type="ORF">NVS47_00875</name>
</gene>
<proteinExistence type="inferred from homology"/>
<dbReference type="InterPro" id="IPR027574">
    <property type="entry name" value="Thiaminase_II"/>
</dbReference>
<organism evidence="10 11">
    <name type="scientific">Dehalobacterium formicoaceticum</name>
    <dbReference type="NCBI Taxonomy" id="51515"/>
    <lineage>
        <taxon>Bacteria</taxon>
        <taxon>Bacillati</taxon>
        <taxon>Bacillota</taxon>
        <taxon>Clostridia</taxon>
        <taxon>Eubacteriales</taxon>
        <taxon>Peptococcaceae</taxon>
        <taxon>Dehalobacterium</taxon>
    </lineage>
</organism>
<evidence type="ECO:0000256" key="6">
    <source>
        <dbReference type="ARBA" id="ARBA00013647"/>
    </source>
</evidence>
<comment type="catalytic activity">
    <reaction evidence="1">
        <text>4-amino-5-aminomethyl-2-methylpyrimidine + H2O = 4-amino-5-hydroxymethyl-2-methylpyrimidine + NH4(+)</text>
        <dbReference type="Rhea" id="RHEA:31799"/>
        <dbReference type="ChEBI" id="CHEBI:15377"/>
        <dbReference type="ChEBI" id="CHEBI:16892"/>
        <dbReference type="ChEBI" id="CHEBI:28938"/>
        <dbReference type="ChEBI" id="CHEBI:63416"/>
        <dbReference type="EC" id="3.5.99.2"/>
    </reaction>
</comment>
<dbReference type="Gene3D" id="1.20.910.10">
    <property type="entry name" value="Heme oxygenase-like"/>
    <property type="match status" value="1"/>
</dbReference>
<comment type="pathway">
    <text evidence="2">Cofactor biosynthesis; thiamine diphosphate biosynthesis.</text>
</comment>
<evidence type="ECO:0000259" key="9">
    <source>
        <dbReference type="Pfam" id="PF03070"/>
    </source>
</evidence>
<dbReference type="PANTHER" id="PTHR43198:SF2">
    <property type="entry name" value="SI:CH1073-67J19.1-RELATED"/>
    <property type="match status" value="1"/>
</dbReference>
<dbReference type="CDD" id="cd19361">
    <property type="entry name" value="TenA_C_HP1287-like"/>
    <property type="match status" value="1"/>
</dbReference>
<dbReference type="SUPFAM" id="SSF48613">
    <property type="entry name" value="Heme oxygenase-like"/>
    <property type="match status" value="1"/>
</dbReference>
<sequence length="227" mass="26438">MTANQKDISVSKRLYESVQEIWESYHQHSFVQGIGKGDLAMDRFRFYMLQDYLYLYDYAKVFALGVVKAKDPNLMRFFADNVDQILNGEMKIHQSYMNRLGITKDEVANARKSPANDSYTNYMLSIGFQGDVAEITAAILSCSWSYQEIGSRIVSAHPQSLTHDFYGEWVQGYTSKEYVDTNDALLVMMDSLARDYSEDQIQNLMTIFVNCSLYERMFWDMAWNMEY</sequence>
<dbReference type="PANTHER" id="PTHR43198">
    <property type="entry name" value="BIFUNCTIONAL TH2 PROTEIN"/>
    <property type="match status" value="1"/>
</dbReference>
<keyword evidence="7" id="KW-0784">Thiamine biosynthesis</keyword>
<dbReference type="NCBIfam" id="TIGR04306">
    <property type="entry name" value="salvage_TenA"/>
    <property type="match status" value="1"/>
</dbReference>
<dbReference type="RefSeq" id="WP_257911579.1">
    <property type="nucleotide sequence ID" value="NZ_JANPWE010000001.1"/>
</dbReference>
<feature type="domain" description="Thiaminase-2/PQQC" evidence="9">
    <location>
        <begin position="17"/>
        <end position="224"/>
    </location>
</feature>
<comment type="catalytic activity">
    <reaction evidence="8">
        <text>thiamine + H2O = 5-(2-hydroxyethyl)-4-methylthiazole + 4-amino-5-hydroxymethyl-2-methylpyrimidine + H(+)</text>
        <dbReference type="Rhea" id="RHEA:17509"/>
        <dbReference type="ChEBI" id="CHEBI:15377"/>
        <dbReference type="ChEBI" id="CHEBI:15378"/>
        <dbReference type="ChEBI" id="CHEBI:16892"/>
        <dbReference type="ChEBI" id="CHEBI:17957"/>
        <dbReference type="ChEBI" id="CHEBI:18385"/>
        <dbReference type="EC" id="3.5.99.2"/>
    </reaction>
</comment>
<dbReference type="EMBL" id="JANPWE010000001">
    <property type="protein sequence ID" value="MCR6544086.1"/>
    <property type="molecule type" value="Genomic_DNA"/>
</dbReference>
<evidence type="ECO:0000256" key="2">
    <source>
        <dbReference type="ARBA" id="ARBA00004948"/>
    </source>
</evidence>
<evidence type="ECO:0000256" key="8">
    <source>
        <dbReference type="ARBA" id="ARBA00048337"/>
    </source>
</evidence>
<evidence type="ECO:0000256" key="7">
    <source>
        <dbReference type="ARBA" id="ARBA00022977"/>
    </source>
</evidence>
<dbReference type="InterPro" id="IPR016084">
    <property type="entry name" value="Haem_Oase-like_multi-hlx"/>
</dbReference>
<dbReference type="EC" id="3.5.99.2" evidence="5"/>
<evidence type="ECO:0000256" key="3">
    <source>
        <dbReference type="ARBA" id="ARBA00010264"/>
    </source>
</evidence>
<name>A0ABT1XZP5_9FIRM</name>
<evidence type="ECO:0000313" key="10">
    <source>
        <dbReference type="EMBL" id="MCR6544086.1"/>
    </source>
</evidence>
<reference evidence="10 11" key="1">
    <citation type="submission" date="2022-08" db="EMBL/GenBank/DDBJ databases">
        <title>Proteogenomics of the novel Dehalobacterium formicoaceticum strain EZ94 highlights a key role of methyltransferases during anaerobic dichloromethane degradation.</title>
        <authorList>
            <person name="Wasmund K."/>
        </authorList>
    </citation>
    <scope>NUCLEOTIDE SEQUENCE [LARGE SCALE GENOMIC DNA]</scope>
    <source>
        <strain evidence="10 11">EZ94</strain>
    </source>
</reference>
<dbReference type="Proteomes" id="UP001524944">
    <property type="component" value="Unassembled WGS sequence"/>
</dbReference>
<dbReference type="InterPro" id="IPR050967">
    <property type="entry name" value="Thiamine_Salvage_TenA"/>
</dbReference>
<evidence type="ECO:0000256" key="5">
    <source>
        <dbReference type="ARBA" id="ARBA00012684"/>
    </source>
</evidence>
<comment type="caution">
    <text evidence="10">The sequence shown here is derived from an EMBL/GenBank/DDBJ whole genome shotgun (WGS) entry which is preliminary data.</text>
</comment>
<evidence type="ECO:0000256" key="4">
    <source>
        <dbReference type="ARBA" id="ARBA00011881"/>
    </source>
</evidence>
<keyword evidence="11" id="KW-1185">Reference proteome</keyword>
<dbReference type="Pfam" id="PF03070">
    <property type="entry name" value="TENA_THI-4"/>
    <property type="match status" value="1"/>
</dbReference>
<comment type="subunit">
    <text evidence="4">Homotetramer.</text>
</comment>
<evidence type="ECO:0000256" key="1">
    <source>
        <dbReference type="ARBA" id="ARBA00001881"/>
    </source>
</evidence>
<dbReference type="InterPro" id="IPR004305">
    <property type="entry name" value="Thiaminase-2/PQQC"/>
</dbReference>
<accession>A0ABT1XZP5</accession>
<comment type="similarity">
    <text evidence="3">Belongs to the TenA family.</text>
</comment>
<protein>
    <recommendedName>
        <fullName evidence="6">Aminopyrimidine aminohydrolase</fullName>
        <ecNumber evidence="5">3.5.99.2</ecNumber>
    </recommendedName>
</protein>